<dbReference type="GO" id="GO:0035248">
    <property type="term" value="F:alpha-1,4-N-acetylgalactosaminyltransferase activity"/>
    <property type="evidence" value="ECO:0007669"/>
    <property type="project" value="TreeGrafter"/>
</dbReference>
<feature type="domain" description="Alpha 1,4-glycosyltransferase" evidence="7">
    <location>
        <begin position="267"/>
        <end position="392"/>
    </location>
</feature>
<reference evidence="9" key="1">
    <citation type="submission" date="2025-08" db="UniProtKB">
        <authorList>
            <consortium name="RefSeq"/>
        </authorList>
    </citation>
    <scope>IDENTIFICATION</scope>
    <source>
        <tissue evidence="9">Gonads</tissue>
    </source>
</reference>
<evidence type="ECO:0000259" key="7">
    <source>
        <dbReference type="Pfam" id="PF04572"/>
    </source>
</evidence>
<evidence type="ECO:0000313" key="8">
    <source>
        <dbReference type="Proteomes" id="UP000504635"/>
    </source>
</evidence>
<dbReference type="GeneID" id="115879082"/>
<keyword evidence="4" id="KW-0808">Transferase</keyword>
<evidence type="ECO:0000256" key="5">
    <source>
        <dbReference type="ARBA" id="ARBA00023034"/>
    </source>
</evidence>
<dbReference type="RefSeq" id="XP_030751589.1">
    <property type="nucleotide sequence ID" value="XM_030895729.1"/>
</dbReference>
<proteinExistence type="inferred from homology"/>
<keyword evidence="5" id="KW-0333">Golgi apparatus</keyword>
<evidence type="ECO:0000256" key="2">
    <source>
        <dbReference type="ARBA" id="ARBA00009003"/>
    </source>
</evidence>
<dbReference type="InParanoid" id="A0A6J2XLP7"/>
<evidence type="ECO:0000256" key="3">
    <source>
        <dbReference type="ARBA" id="ARBA00022676"/>
    </source>
</evidence>
<dbReference type="InterPro" id="IPR051981">
    <property type="entry name" value="Glycosyltransf_32"/>
</dbReference>
<dbReference type="PANTHER" id="PTHR12042">
    <property type="entry name" value="LACTOSYLCERAMIDE 4-ALPHA-GALACTOSYLTRANSFERASE ALPHA- 1,4-GALACTOSYLTRANSFERASE"/>
    <property type="match status" value="1"/>
</dbReference>
<dbReference type="InterPro" id="IPR007577">
    <property type="entry name" value="GlycoTrfase_DXD_sugar-bd_CS"/>
</dbReference>
<keyword evidence="8" id="KW-1185">Reference proteome</keyword>
<dbReference type="FunCoup" id="A0A6J2XLP7">
    <property type="interactions" value="31"/>
</dbReference>
<keyword evidence="3" id="KW-0328">Glycosyltransferase</keyword>
<gene>
    <name evidence="9" type="primary">LOC115879082</name>
</gene>
<comment type="subcellular location">
    <subcellularLocation>
        <location evidence="1">Golgi apparatus membrane</location>
        <topology evidence="1">Single-pass type II membrane protein</topology>
    </subcellularLocation>
</comment>
<keyword evidence="6" id="KW-0472">Membrane</keyword>
<name>A0A6J2XLP7_SITOR</name>
<dbReference type="InterPro" id="IPR007652">
    <property type="entry name" value="A1-4-GlycosylTfrase_dom"/>
</dbReference>
<dbReference type="AlphaFoldDB" id="A0A6J2XLP7"/>
<dbReference type="Gene3D" id="3.90.550.20">
    <property type="match status" value="1"/>
</dbReference>
<dbReference type="GO" id="GO:0000139">
    <property type="term" value="C:Golgi membrane"/>
    <property type="evidence" value="ECO:0007669"/>
    <property type="project" value="UniProtKB-SubCell"/>
</dbReference>
<organism evidence="8 9">
    <name type="scientific">Sitophilus oryzae</name>
    <name type="common">Rice weevil</name>
    <name type="synonym">Curculio oryzae</name>
    <dbReference type="NCBI Taxonomy" id="7048"/>
    <lineage>
        <taxon>Eukaryota</taxon>
        <taxon>Metazoa</taxon>
        <taxon>Ecdysozoa</taxon>
        <taxon>Arthropoda</taxon>
        <taxon>Hexapoda</taxon>
        <taxon>Insecta</taxon>
        <taxon>Pterygota</taxon>
        <taxon>Neoptera</taxon>
        <taxon>Endopterygota</taxon>
        <taxon>Coleoptera</taxon>
        <taxon>Polyphaga</taxon>
        <taxon>Cucujiformia</taxon>
        <taxon>Curculionidae</taxon>
        <taxon>Dryophthorinae</taxon>
        <taxon>Sitophilus</taxon>
    </lineage>
</organism>
<dbReference type="KEGG" id="soy:115879082"/>
<dbReference type="SUPFAM" id="SSF53448">
    <property type="entry name" value="Nucleotide-diphospho-sugar transferases"/>
    <property type="match status" value="2"/>
</dbReference>
<dbReference type="GO" id="GO:0006688">
    <property type="term" value="P:glycosphingolipid biosynthetic process"/>
    <property type="evidence" value="ECO:0007669"/>
    <property type="project" value="TreeGrafter"/>
</dbReference>
<evidence type="ECO:0000256" key="4">
    <source>
        <dbReference type="ARBA" id="ARBA00022679"/>
    </source>
</evidence>
<dbReference type="Pfam" id="PF04572">
    <property type="entry name" value="Gb3_synth"/>
    <property type="match status" value="1"/>
</dbReference>
<protein>
    <submittedName>
        <fullName evidence="9">Lactosylceramide 4-alpha-galactosyltransferase-like isoform X1</fullName>
    </submittedName>
</protein>
<evidence type="ECO:0000256" key="1">
    <source>
        <dbReference type="ARBA" id="ARBA00004323"/>
    </source>
</evidence>
<dbReference type="Pfam" id="PF04488">
    <property type="entry name" value="Gly_transf_sug"/>
    <property type="match status" value="1"/>
</dbReference>
<sequence>MRATHYKSTFIKLLLASLFAFFIIRCVMFLKSITYYKHYHKFYPEENELYCHFLPVFDTLPSVKDAEIVRDTSIFFLETSCSSYHSEKILIKSRQACAVESAARMNPNRTVYLLYASPGVFQDDQSESDGLIRNLMSYSNIKLQYLNMKKFVQGTPVEKLWAEEQIYESKYLLWHISDILSIPYLVGVTSRGIWSLIRANHSGNEGQNEILTGSRENGILTLWKYGGIYMDLDVLVMKNLDTLSKNFAGAEEPESLANGVMGFSSNGIGHQYVNSCVYDLVEHFNGDAWAANGPHIITKFASKLCNGSVKDFFDTSCEDFHIYPIDAFYAIPYPAWQRFYDSSQLASVKEKTKNSFLIHVWNKLSADKKIPINDDVPYLDFARKYCPGTVRNLKEYF</sequence>
<evidence type="ECO:0000313" key="9">
    <source>
        <dbReference type="RefSeq" id="XP_030751589.1"/>
    </source>
</evidence>
<comment type="similarity">
    <text evidence="2">Belongs to the glycosyltransferase 32 family.</text>
</comment>
<accession>A0A6J2XLP7</accession>
<evidence type="ECO:0000256" key="6">
    <source>
        <dbReference type="ARBA" id="ARBA00023136"/>
    </source>
</evidence>
<dbReference type="PANTHER" id="PTHR12042:SF21">
    <property type="entry name" value="ALPHA1,4-GALACTOSYLTRANSFERASE 1-RELATED"/>
    <property type="match status" value="1"/>
</dbReference>
<dbReference type="InterPro" id="IPR029044">
    <property type="entry name" value="Nucleotide-diphossugar_trans"/>
</dbReference>
<dbReference type="Proteomes" id="UP000504635">
    <property type="component" value="Unplaced"/>
</dbReference>
<dbReference type="OrthoDB" id="409543at2759"/>